<evidence type="ECO:0000313" key="2">
    <source>
        <dbReference type="EMBL" id="RAJ19874.1"/>
    </source>
</evidence>
<dbReference type="AlphaFoldDB" id="A0A327RVT6"/>
<dbReference type="InterPro" id="IPR023888">
    <property type="entry name" value="SdpC-like"/>
</dbReference>
<dbReference type="RefSeq" id="WP_111636519.1">
    <property type="nucleotide sequence ID" value="NZ_QLLR01000058.1"/>
</dbReference>
<dbReference type="OrthoDB" id="1453505at2"/>
<name>A0A327RVT6_9SPHI</name>
<keyword evidence="1" id="KW-1133">Transmembrane helix</keyword>
<keyword evidence="1" id="KW-0472">Membrane</keyword>
<comment type="caution">
    <text evidence="2">The sequence shown here is derived from an EMBL/GenBank/DDBJ whole genome shotgun (WGS) entry which is preliminary data.</text>
</comment>
<organism evidence="2 3">
    <name type="scientific">Pedobacter cryoconitis</name>
    <dbReference type="NCBI Taxonomy" id="188932"/>
    <lineage>
        <taxon>Bacteria</taxon>
        <taxon>Pseudomonadati</taxon>
        <taxon>Bacteroidota</taxon>
        <taxon>Sphingobacteriia</taxon>
        <taxon>Sphingobacteriales</taxon>
        <taxon>Sphingobacteriaceae</taxon>
        <taxon>Pedobacter</taxon>
    </lineage>
</organism>
<proteinExistence type="predicted"/>
<accession>A0A327RVT6</accession>
<dbReference type="Pfam" id="PF26137">
    <property type="entry name" value="Toxin_SdpC"/>
    <property type="match status" value="1"/>
</dbReference>
<sequence length="261" mass="29108">MKNLRTLVTKWYVVFPLALILMLESCSKDAINSKSYSGEELFSGIFFGTGEVAGKISEFSSNINSYVTTSEEKQALKNVKEEIISYISLKHPEFFGAFKNNIQSGNVGLVRTSMISAVKLVCEAVKIDYSKVRTSFTKDKIDEIRSDMNKTKSMSSNEKKMEFKTDKYRSILKNMYLKSDEVKNNGEKTNIIQDPDYGTKVATESYLLIFLSVAAVVAAVLIIAVPLVVEPSSASDLNATDKDALYAEHMFATISDNFKLN</sequence>
<dbReference type="EMBL" id="QLLR01000058">
    <property type="protein sequence ID" value="RAJ19874.1"/>
    <property type="molecule type" value="Genomic_DNA"/>
</dbReference>
<gene>
    <name evidence="2" type="ORF">LY11_05261</name>
</gene>
<dbReference type="Proteomes" id="UP000249754">
    <property type="component" value="Unassembled WGS sequence"/>
</dbReference>
<reference evidence="2 3" key="1">
    <citation type="submission" date="2018-06" db="EMBL/GenBank/DDBJ databases">
        <title>Genomic Encyclopedia of Archaeal and Bacterial Type Strains, Phase II (KMG-II): from individual species to whole genera.</title>
        <authorList>
            <person name="Goeker M."/>
        </authorList>
    </citation>
    <scope>NUCLEOTIDE SEQUENCE [LARGE SCALE GENOMIC DNA]</scope>
    <source>
        <strain evidence="2 3">DSM 14825</strain>
    </source>
</reference>
<evidence type="ECO:0000313" key="3">
    <source>
        <dbReference type="Proteomes" id="UP000249754"/>
    </source>
</evidence>
<feature type="transmembrane region" description="Helical" evidence="1">
    <location>
        <begin position="206"/>
        <end position="229"/>
    </location>
</feature>
<keyword evidence="1" id="KW-0812">Transmembrane</keyword>
<evidence type="ECO:0000256" key="1">
    <source>
        <dbReference type="SAM" id="Phobius"/>
    </source>
</evidence>
<protein>
    <submittedName>
        <fullName evidence="2">SdpC family antimicrobial peptide</fullName>
    </submittedName>
</protein>